<keyword evidence="1" id="KW-1133">Transmembrane helix</keyword>
<accession>A0A0M0KZB9</accession>
<keyword evidence="3" id="KW-1185">Reference proteome</keyword>
<keyword evidence="1" id="KW-0812">Transmembrane</keyword>
<gene>
    <name evidence="2" type="ORF">AMD01_15490</name>
</gene>
<evidence type="ECO:0000313" key="2">
    <source>
        <dbReference type="EMBL" id="KOO43758.1"/>
    </source>
</evidence>
<protein>
    <submittedName>
        <fullName evidence="2">Uncharacterized protein</fullName>
    </submittedName>
</protein>
<feature type="transmembrane region" description="Helical" evidence="1">
    <location>
        <begin position="33"/>
        <end position="60"/>
    </location>
</feature>
<dbReference type="EMBL" id="LILC01000020">
    <property type="protein sequence ID" value="KOO43758.1"/>
    <property type="molecule type" value="Genomic_DNA"/>
</dbReference>
<dbReference type="Proteomes" id="UP000037558">
    <property type="component" value="Unassembled WGS sequence"/>
</dbReference>
<evidence type="ECO:0000313" key="3">
    <source>
        <dbReference type="Proteomes" id="UP000037558"/>
    </source>
</evidence>
<keyword evidence="1" id="KW-0472">Membrane</keyword>
<name>A0A0M0KZB9_9BACI</name>
<comment type="caution">
    <text evidence="2">The sequence shown here is derived from an EMBL/GenBank/DDBJ whole genome shotgun (WGS) entry which is preliminary data.</text>
</comment>
<evidence type="ECO:0000256" key="1">
    <source>
        <dbReference type="SAM" id="Phobius"/>
    </source>
</evidence>
<dbReference type="RefSeq" id="WP_053402342.1">
    <property type="nucleotide sequence ID" value="NZ_LILC01000020.1"/>
</dbReference>
<dbReference type="PATRIC" id="fig|284581.3.peg.242"/>
<sequence length="81" mass="9031">MRKIDLKDVYLLFFGLVIGLAAAEVVTDYIPKVVIFGLTVGTGVASLVVFLLLTLMVILLEKAYYRIVSKIAEDVRKNLEQ</sequence>
<organism evidence="2 3">
    <name type="scientific">Priestia koreensis</name>
    <dbReference type="NCBI Taxonomy" id="284581"/>
    <lineage>
        <taxon>Bacteria</taxon>
        <taxon>Bacillati</taxon>
        <taxon>Bacillota</taxon>
        <taxon>Bacilli</taxon>
        <taxon>Bacillales</taxon>
        <taxon>Bacillaceae</taxon>
        <taxon>Priestia</taxon>
    </lineage>
</organism>
<reference evidence="3" key="1">
    <citation type="submission" date="2015-08" db="EMBL/GenBank/DDBJ databases">
        <title>Fjat-14210 dsm16467.</title>
        <authorList>
            <person name="Liu B."/>
            <person name="Wang J."/>
            <person name="Zhu Y."/>
            <person name="Liu G."/>
            <person name="Chen Q."/>
            <person name="Chen Z."/>
            <person name="Lan J."/>
            <person name="Che J."/>
            <person name="Ge C."/>
            <person name="Shi H."/>
            <person name="Pan Z."/>
            <person name="Liu X."/>
        </authorList>
    </citation>
    <scope>NUCLEOTIDE SEQUENCE [LARGE SCALE GENOMIC DNA]</scope>
    <source>
        <strain evidence="3">DSM 16467</strain>
    </source>
</reference>
<proteinExistence type="predicted"/>
<dbReference type="AlphaFoldDB" id="A0A0M0KZB9"/>